<dbReference type="AlphaFoldDB" id="A0A2N5VGG3"/>
<feature type="compositionally biased region" description="Polar residues" evidence="1">
    <location>
        <begin position="53"/>
        <end position="67"/>
    </location>
</feature>
<dbReference type="EMBL" id="PGCI01000641">
    <property type="protein sequence ID" value="PLW23155.1"/>
    <property type="molecule type" value="Genomic_DNA"/>
</dbReference>
<evidence type="ECO:0000313" key="5">
    <source>
        <dbReference type="Proteomes" id="UP000235388"/>
    </source>
</evidence>
<dbReference type="EMBL" id="PGCJ01000098">
    <property type="protein sequence ID" value="PLW49093.1"/>
    <property type="molecule type" value="Genomic_DNA"/>
</dbReference>
<evidence type="ECO:0000313" key="2">
    <source>
        <dbReference type="EMBL" id="PLW19594.1"/>
    </source>
</evidence>
<evidence type="ECO:0000313" key="6">
    <source>
        <dbReference type="Proteomes" id="UP000235392"/>
    </source>
</evidence>
<dbReference type="Proteomes" id="UP000235388">
    <property type="component" value="Unassembled WGS sequence"/>
</dbReference>
<protein>
    <submittedName>
        <fullName evidence="4">Uncharacterized protein</fullName>
    </submittedName>
</protein>
<dbReference type="EMBL" id="PGCJ01000810">
    <property type="protein sequence ID" value="PLW19594.1"/>
    <property type="molecule type" value="Genomic_DNA"/>
</dbReference>
<feature type="compositionally biased region" description="Polar residues" evidence="1">
    <location>
        <begin position="8"/>
        <end position="21"/>
    </location>
</feature>
<organism evidence="4 5">
    <name type="scientific">Puccinia coronata f. sp. avenae</name>
    <dbReference type="NCBI Taxonomy" id="200324"/>
    <lineage>
        <taxon>Eukaryota</taxon>
        <taxon>Fungi</taxon>
        <taxon>Dikarya</taxon>
        <taxon>Basidiomycota</taxon>
        <taxon>Pucciniomycotina</taxon>
        <taxon>Pucciniomycetes</taxon>
        <taxon>Pucciniales</taxon>
        <taxon>Pucciniaceae</taxon>
        <taxon>Puccinia</taxon>
    </lineage>
</organism>
<keyword evidence="5" id="KW-1185">Reference proteome</keyword>
<reference evidence="5 6" key="1">
    <citation type="submission" date="2017-11" db="EMBL/GenBank/DDBJ databases">
        <title>De novo assembly and phasing of dikaryotic genomes from two isolates of Puccinia coronata f. sp. avenae, the causal agent of oat crown rust.</title>
        <authorList>
            <person name="Miller M.E."/>
            <person name="Zhang Y."/>
            <person name="Omidvar V."/>
            <person name="Sperschneider J."/>
            <person name="Schwessinger B."/>
            <person name="Raley C."/>
            <person name="Palmer J.M."/>
            <person name="Garnica D."/>
            <person name="Upadhyaya N."/>
            <person name="Rathjen J."/>
            <person name="Taylor J.M."/>
            <person name="Park R.F."/>
            <person name="Dodds P.N."/>
            <person name="Hirsch C.D."/>
            <person name="Kianian S.F."/>
            <person name="Figueroa M."/>
        </authorList>
    </citation>
    <scope>NUCLEOTIDE SEQUENCE [LARGE SCALE GENOMIC DNA]</scope>
    <source>
        <strain evidence="4">12NC29</strain>
        <strain evidence="3">12SD80</strain>
    </source>
</reference>
<comment type="caution">
    <text evidence="4">The sequence shown here is derived from an EMBL/GenBank/DDBJ whole genome shotgun (WGS) entry which is preliminary data.</text>
</comment>
<evidence type="ECO:0000313" key="4">
    <source>
        <dbReference type="EMBL" id="PLW49093.1"/>
    </source>
</evidence>
<evidence type="ECO:0000313" key="3">
    <source>
        <dbReference type="EMBL" id="PLW23155.1"/>
    </source>
</evidence>
<dbReference type="Proteomes" id="UP000235392">
    <property type="component" value="Unassembled WGS sequence"/>
</dbReference>
<name>A0A2N5VGG3_9BASI</name>
<accession>A0A2N5VGG3</accession>
<proteinExistence type="predicted"/>
<sequence length="67" mass="7195">MPDDFPNAKSQPEGSTNNPTKADNKFKILYANDHTPSPKNGRVSVNMGGFLNEGSSSKPTSQKKASK</sequence>
<evidence type="ECO:0000256" key="1">
    <source>
        <dbReference type="SAM" id="MobiDB-lite"/>
    </source>
</evidence>
<feature type="region of interest" description="Disordered" evidence="1">
    <location>
        <begin position="1"/>
        <end position="67"/>
    </location>
</feature>
<gene>
    <name evidence="4" type="ORF">PCANC_12142</name>
    <name evidence="2" type="ORF">PCANC_14953</name>
    <name evidence="3" type="ORF">PCASD_16511</name>
</gene>